<comment type="caution">
    <text evidence="1">The sequence shown here is derived from an EMBL/GenBank/DDBJ whole genome shotgun (WGS) entry which is preliminary data.</text>
</comment>
<keyword evidence="2" id="KW-1185">Reference proteome</keyword>
<evidence type="ECO:0000313" key="2">
    <source>
        <dbReference type="Proteomes" id="UP001341840"/>
    </source>
</evidence>
<evidence type="ECO:0000313" key="1">
    <source>
        <dbReference type="EMBL" id="MED6109913.1"/>
    </source>
</evidence>
<dbReference type="EMBL" id="JASCZI010000194">
    <property type="protein sequence ID" value="MED6109913.1"/>
    <property type="molecule type" value="Genomic_DNA"/>
</dbReference>
<accession>A0ABU6QDG0</accession>
<reference evidence="1 2" key="1">
    <citation type="journal article" date="2023" name="Plants (Basel)">
        <title>Bridging the Gap: Combining Genomics and Transcriptomics Approaches to Understand Stylosanthes scabra, an Orphan Legume from the Brazilian Caatinga.</title>
        <authorList>
            <person name="Ferreira-Neto J.R.C."/>
            <person name="da Silva M.D."/>
            <person name="Binneck E."/>
            <person name="de Melo N.F."/>
            <person name="da Silva R.H."/>
            <person name="de Melo A.L.T.M."/>
            <person name="Pandolfi V."/>
            <person name="Bustamante F.O."/>
            <person name="Brasileiro-Vidal A.C."/>
            <person name="Benko-Iseppon A.M."/>
        </authorList>
    </citation>
    <scope>NUCLEOTIDE SEQUENCE [LARGE SCALE GENOMIC DNA]</scope>
    <source>
        <tissue evidence="1">Leaves</tissue>
    </source>
</reference>
<organism evidence="1 2">
    <name type="scientific">Stylosanthes scabra</name>
    <dbReference type="NCBI Taxonomy" id="79078"/>
    <lineage>
        <taxon>Eukaryota</taxon>
        <taxon>Viridiplantae</taxon>
        <taxon>Streptophyta</taxon>
        <taxon>Embryophyta</taxon>
        <taxon>Tracheophyta</taxon>
        <taxon>Spermatophyta</taxon>
        <taxon>Magnoliopsida</taxon>
        <taxon>eudicotyledons</taxon>
        <taxon>Gunneridae</taxon>
        <taxon>Pentapetalae</taxon>
        <taxon>rosids</taxon>
        <taxon>fabids</taxon>
        <taxon>Fabales</taxon>
        <taxon>Fabaceae</taxon>
        <taxon>Papilionoideae</taxon>
        <taxon>50 kb inversion clade</taxon>
        <taxon>dalbergioids sensu lato</taxon>
        <taxon>Dalbergieae</taxon>
        <taxon>Pterocarpus clade</taxon>
        <taxon>Stylosanthes</taxon>
    </lineage>
</organism>
<sequence length="176" mass="19558">MQLKYSTPFDPDLEVPLKTEDSVAYCFLLAQRGNQQRYLPLILAATEADLSSNVAEAAPSYSYSAIPQRRGCPSSLTEAAAVLRISEELGSESDVVKPKKLISAEVTARPCAIKTRRLVFYWFSSWLRLSLLEDATPDKVTIVPPFKLIFTVGEVAKDSICDNLLILQNRPTKYKG</sequence>
<proteinExistence type="predicted"/>
<gene>
    <name evidence="1" type="ORF">PIB30_037996</name>
</gene>
<dbReference type="Proteomes" id="UP001341840">
    <property type="component" value="Unassembled WGS sequence"/>
</dbReference>
<name>A0ABU6QDG0_9FABA</name>
<protein>
    <submittedName>
        <fullName evidence="1">Uncharacterized protein</fullName>
    </submittedName>
</protein>